<reference evidence="3 4" key="1">
    <citation type="submission" date="2019-07" db="EMBL/GenBank/DDBJ databases">
        <title>New species of Amycolatopsis and Streptomyces.</title>
        <authorList>
            <person name="Duangmal K."/>
            <person name="Teo W.F.A."/>
            <person name="Lipun K."/>
        </authorList>
    </citation>
    <scope>NUCLEOTIDE SEQUENCE [LARGE SCALE GENOMIC DNA]</scope>
    <source>
        <strain evidence="3 4">JCM 30562</strain>
    </source>
</reference>
<accession>A0A558AFA6</accession>
<dbReference type="OrthoDB" id="366726at2"/>
<dbReference type="InterPro" id="IPR006059">
    <property type="entry name" value="SBP"/>
</dbReference>
<dbReference type="Pfam" id="PF01547">
    <property type="entry name" value="SBP_bac_1"/>
    <property type="match status" value="1"/>
</dbReference>
<sequence>MKRSRPFVLSLLVGVALAGCSPGAADGPVAAAGNPQHGNVFTGYAGLSGPDRTARLLADARAAGGQLDLYTSNTDIQDLVDGFQQAYPGIKVNAFRANSETVLERIQQEGSAGRTANDVVDTDDTELRALSKDGVLAPYDGPAKANLRPDAVFGDWQAERFNGFVVGWNTSLVPAGQAPKSFTDLTAPQWKGKIALEVGDWDWYAAMHTYLTDVRKLPAADVDRLFQQIVANAKVTKGHTVQGQLLSAGQFAVACSVYSHTVDNAADKGAPVAWHPIADPVILRPNGLALMAQARHPAAALLWADWVLGAGQQLIAKSHRIPAAQNVPGYTNPVPAGTPVYNVPDQVLENSQSWNKSYDDLLRGVPQAN</sequence>
<comment type="caution">
    <text evidence="3">The sequence shown here is derived from an EMBL/GenBank/DDBJ whole genome shotgun (WGS) entry which is preliminary data.</text>
</comment>
<keyword evidence="4" id="KW-1185">Reference proteome</keyword>
<dbReference type="PROSITE" id="PS51257">
    <property type="entry name" value="PROKAR_LIPOPROTEIN"/>
    <property type="match status" value="1"/>
</dbReference>
<evidence type="ECO:0000256" key="1">
    <source>
        <dbReference type="ARBA" id="ARBA00022729"/>
    </source>
</evidence>
<proteinExistence type="predicted"/>
<keyword evidence="1 2" id="KW-0732">Signal</keyword>
<dbReference type="PANTHER" id="PTHR30006">
    <property type="entry name" value="THIAMINE-BINDING PERIPLASMIC PROTEIN-RELATED"/>
    <property type="match status" value="1"/>
</dbReference>
<dbReference type="EMBL" id="VJZA01000014">
    <property type="protein sequence ID" value="TVT22941.1"/>
    <property type="molecule type" value="Genomic_DNA"/>
</dbReference>
<organism evidence="3 4">
    <name type="scientific">Amycolatopsis acidiphila</name>
    <dbReference type="NCBI Taxonomy" id="715473"/>
    <lineage>
        <taxon>Bacteria</taxon>
        <taxon>Bacillati</taxon>
        <taxon>Actinomycetota</taxon>
        <taxon>Actinomycetes</taxon>
        <taxon>Pseudonocardiales</taxon>
        <taxon>Pseudonocardiaceae</taxon>
        <taxon>Amycolatopsis</taxon>
    </lineage>
</organism>
<dbReference type="AlphaFoldDB" id="A0A558AFA6"/>
<dbReference type="Proteomes" id="UP000318578">
    <property type="component" value="Unassembled WGS sequence"/>
</dbReference>
<protein>
    <submittedName>
        <fullName evidence="3">Extracellular solute-binding protein</fullName>
    </submittedName>
</protein>
<evidence type="ECO:0000256" key="2">
    <source>
        <dbReference type="SAM" id="SignalP"/>
    </source>
</evidence>
<gene>
    <name evidence="3" type="ORF">FNH06_11365</name>
</gene>
<feature type="signal peptide" evidence="2">
    <location>
        <begin position="1"/>
        <end position="18"/>
    </location>
</feature>
<evidence type="ECO:0000313" key="3">
    <source>
        <dbReference type="EMBL" id="TVT22941.1"/>
    </source>
</evidence>
<name>A0A558AFA6_9PSEU</name>
<dbReference type="RefSeq" id="WP_144637423.1">
    <property type="nucleotide sequence ID" value="NZ_BNAX01000001.1"/>
</dbReference>
<dbReference type="SUPFAM" id="SSF53850">
    <property type="entry name" value="Periplasmic binding protein-like II"/>
    <property type="match status" value="1"/>
</dbReference>
<dbReference type="Gene3D" id="3.40.190.10">
    <property type="entry name" value="Periplasmic binding protein-like II"/>
    <property type="match status" value="2"/>
</dbReference>
<dbReference type="PANTHER" id="PTHR30006:SF2">
    <property type="entry name" value="ABC TRANSPORTER SUBSTRATE-BINDING PROTEIN"/>
    <property type="match status" value="1"/>
</dbReference>
<evidence type="ECO:0000313" key="4">
    <source>
        <dbReference type="Proteomes" id="UP000318578"/>
    </source>
</evidence>
<feature type="chain" id="PRO_5039099520" evidence="2">
    <location>
        <begin position="19"/>
        <end position="369"/>
    </location>
</feature>